<evidence type="ECO:0000313" key="2">
    <source>
        <dbReference type="EMBL" id="HGU31943.1"/>
    </source>
</evidence>
<accession>A0A7C4MLU0</accession>
<dbReference type="SUPFAM" id="SSF53756">
    <property type="entry name" value="UDP-Glycosyltransferase/glycogen phosphorylase"/>
    <property type="match status" value="1"/>
</dbReference>
<evidence type="ECO:0000259" key="1">
    <source>
        <dbReference type="Pfam" id="PF13439"/>
    </source>
</evidence>
<dbReference type="EMBL" id="DSUH01000077">
    <property type="protein sequence ID" value="HGU31943.1"/>
    <property type="molecule type" value="Genomic_DNA"/>
</dbReference>
<reference evidence="2" key="1">
    <citation type="journal article" date="2020" name="mSystems">
        <title>Genome- and Community-Level Interaction Insights into Carbon Utilization and Element Cycling Functions of Hydrothermarchaeota in Hydrothermal Sediment.</title>
        <authorList>
            <person name="Zhou Z."/>
            <person name="Liu Y."/>
            <person name="Xu W."/>
            <person name="Pan J."/>
            <person name="Luo Z.H."/>
            <person name="Li M."/>
        </authorList>
    </citation>
    <scope>NUCLEOTIDE SEQUENCE [LARGE SCALE GENOMIC DNA]</scope>
    <source>
        <strain evidence="2">SpSt-477</strain>
    </source>
</reference>
<comment type="caution">
    <text evidence="2">The sequence shown here is derived from an EMBL/GenBank/DDBJ whole genome shotgun (WGS) entry which is preliminary data.</text>
</comment>
<dbReference type="Pfam" id="PF13439">
    <property type="entry name" value="Glyco_transf_4"/>
    <property type="match status" value="1"/>
</dbReference>
<dbReference type="Pfam" id="PF13692">
    <property type="entry name" value="Glyco_trans_1_4"/>
    <property type="match status" value="1"/>
</dbReference>
<dbReference type="InterPro" id="IPR050194">
    <property type="entry name" value="Glycosyltransferase_grp1"/>
</dbReference>
<gene>
    <name evidence="2" type="ORF">ENS29_03695</name>
</gene>
<sequence length="377" mass="42651">MSSVPILFLIYDLEPGGPELRLLDLARAFPEDRPMHICVTSRKVTLLPQYLACPCHVTVFIEPVAKAYLDIAAMLRIHRYVRRHGIRIVNSYDIKGLILATAIRLLSGNRVVTVHHTVDLLHNFSLLHKLALAILLRWTTAVLCNAHFIRRFIETSYVSSKRIHVVYNGIDAGLFRKNEALRNHYRRTYAIGDDETVIGTLANFRKEKQYPFLLDAFYRIRKRHSRVRLLCVGGGPDFDAIRSLAATMGLTDVVFTGYVEDVVGHLSAMDLFVFCSQYEGLPNAILQAMSMELPIVSTAVGGICELITDGEEGHLVPPNDMDAFLKAVFDLLDHPERGKVLGRRARENVLTRFSLETMVEGYDRFFRQLVPSNAETL</sequence>
<dbReference type="PANTHER" id="PTHR45947:SF3">
    <property type="entry name" value="SULFOQUINOVOSYL TRANSFERASE SQD2"/>
    <property type="match status" value="1"/>
</dbReference>
<organism evidence="2">
    <name type="scientific">Desulfatirhabdium butyrativorans</name>
    <dbReference type="NCBI Taxonomy" id="340467"/>
    <lineage>
        <taxon>Bacteria</taxon>
        <taxon>Pseudomonadati</taxon>
        <taxon>Thermodesulfobacteriota</taxon>
        <taxon>Desulfobacteria</taxon>
        <taxon>Desulfobacterales</taxon>
        <taxon>Desulfatirhabdiaceae</taxon>
        <taxon>Desulfatirhabdium</taxon>
    </lineage>
</organism>
<dbReference type="PANTHER" id="PTHR45947">
    <property type="entry name" value="SULFOQUINOVOSYL TRANSFERASE SQD2"/>
    <property type="match status" value="1"/>
</dbReference>
<dbReference type="GO" id="GO:0016757">
    <property type="term" value="F:glycosyltransferase activity"/>
    <property type="evidence" value="ECO:0007669"/>
    <property type="project" value="UniProtKB-ARBA"/>
</dbReference>
<dbReference type="InterPro" id="IPR028098">
    <property type="entry name" value="Glyco_trans_4-like_N"/>
</dbReference>
<name>A0A7C4MLU0_9BACT</name>
<proteinExistence type="predicted"/>
<dbReference type="Gene3D" id="3.40.50.2000">
    <property type="entry name" value="Glycogen Phosphorylase B"/>
    <property type="match status" value="2"/>
</dbReference>
<dbReference type="AlphaFoldDB" id="A0A7C4MLU0"/>
<keyword evidence="2" id="KW-0808">Transferase</keyword>
<protein>
    <submittedName>
        <fullName evidence="2">Glycosyltransferase</fullName>
    </submittedName>
</protein>
<feature type="domain" description="Glycosyltransferase subfamily 4-like N-terminal" evidence="1">
    <location>
        <begin position="15"/>
        <end position="172"/>
    </location>
</feature>